<feature type="domain" description="Ubiquitin-like" evidence="4">
    <location>
        <begin position="256"/>
        <end position="330"/>
    </location>
</feature>
<dbReference type="GO" id="GO:0045944">
    <property type="term" value="P:positive regulation of transcription by RNA polymerase II"/>
    <property type="evidence" value="ECO:0007669"/>
    <property type="project" value="TreeGrafter"/>
</dbReference>
<dbReference type="InterPro" id="IPR000626">
    <property type="entry name" value="Ubiquitin-like_dom"/>
</dbReference>
<feature type="compositionally biased region" description="Basic residues" evidence="3">
    <location>
        <begin position="16"/>
        <end position="26"/>
    </location>
</feature>
<comment type="subcellular location">
    <subcellularLocation>
        <location evidence="1">Nucleus</location>
    </subcellularLocation>
</comment>
<dbReference type="Gene3D" id="3.10.20.90">
    <property type="entry name" value="Phosphatidylinositol 3-kinase Catalytic Subunit, Chain A, domain 1"/>
    <property type="match status" value="2"/>
</dbReference>
<proteinExistence type="predicted"/>
<evidence type="ECO:0000256" key="2">
    <source>
        <dbReference type="ARBA" id="ARBA00023242"/>
    </source>
</evidence>
<gene>
    <name evidence="5" type="primary">NFATC2IP</name>
    <name evidence="5" type="ORF">OS493_004389</name>
</gene>
<dbReference type="PANTHER" id="PTHR47187">
    <property type="entry name" value="NFATC2-INTERACTING PROTEIN"/>
    <property type="match status" value="1"/>
</dbReference>
<evidence type="ECO:0000256" key="1">
    <source>
        <dbReference type="ARBA" id="ARBA00004123"/>
    </source>
</evidence>
<keyword evidence="2" id="KW-0539">Nucleus</keyword>
<dbReference type="InterPro" id="IPR052324">
    <property type="entry name" value="NFATC2-Int_DNA_Repair"/>
</dbReference>
<evidence type="ECO:0000259" key="4">
    <source>
        <dbReference type="PROSITE" id="PS50053"/>
    </source>
</evidence>
<dbReference type="GO" id="GO:0005634">
    <property type="term" value="C:nucleus"/>
    <property type="evidence" value="ECO:0007669"/>
    <property type="project" value="UniProtKB-SubCell"/>
</dbReference>
<evidence type="ECO:0000313" key="5">
    <source>
        <dbReference type="EMBL" id="KAJ7387395.1"/>
    </source>
</evidence>
<feature type="region of interest" description="Disordered" evidence="3">
    <location>
        <begin position="45"/>
        <end position="88"/>
    </location>
</feature>
<dbReference type="AlphaFoldDB" id="A0A9W9ZTV9"/>
<organism evidence="5 6">
    <name type="scientific">Desmophyllum pertusum</name>
    <dbReference type="NCBI Taxonomy" id="174260"/>
    <lineage>
        <taxon>Eukaryota</taxon>
        <taxon>Metazoa</taxon>
        <taxon>Cnidaria</taxon>
        <taxon>Anthozoa</taxon>
        <taxon>Hexacorallia</taxon>
        <taxon>Scleractinia</taxon>
        <taxon>Caryophylliina</taxon>
        <taxon>Caryophylliidae</taxon>
        <taxon>Desmophyllum</taxon>
    </lineage>
</organism>
<dbReference type="InterPro" id="IPR029071">
    <property type="entry name" value="Ubiquitin-like_domsf"/>
</dbReference>
<feature type="compositionally biased region" description="Polar residues" evidence="3">
    <location>
        <begin position="1"/>
        <end position="12"/>
    </location>
</feature>
<dbReference type="EMBL" id="MU825874">
    <property type="protein sequence ID" value="KAJ7387395.1"/>
    <property type="molecule type" value="Genomic_DNA"/>
</dbReference>
<protein>
    <submittedName>
        <fullName evidence="5">Ubiquitin-2 like Rad60 SUMO-like</fullName>
    </submittedName>
</protein>
<dbReference type="SMART" id="SM00213">
    <property type="entry name" value="UBQ"/>
    <property type="match status" value="1"/>
</dbReference>
<dbReference type="SUPFAM" id="SSF54236">
    <property type="entry name" value="Ubiquitin-like"/>
    <property type="match status" value="2"/>
</dbReference>
<sequence>MSGNEDQNTETAVNRPPKRKLLRKRQNRDDIFSYRGQIPLSFRAKQVKVDSDSSDSDNDEAFQRVQSEDCGRSGSPKAKESDSDREEDDIWVANDKSLEEINSSASDITITTAMPELSVATLVRINQRQAKNKKLRELDNVLDLLKKSADNSLSSPDSSLRPNSVINLDDSYGLPSPSERNVVVKVRTRSGIKRFTMKAADSFGKIISQLAGQEGVTEDKIMLSLSDINILGYDTPISIQLSVADIIDEVDEDEENNIEIKVQGNDSDSKKTFKISKTDPLEKLMTAYCEFRKLPRSRLKFSFDGEELKGGETPVQLDMEDEDVIDVRVK</sequence>
<dbReference type="InterPro" id="IPR022617">
    <property type="entry name" value="Rad60/SUMO-like_dom"/>
</dbReference>
<evidence type="ECO:0000256" key="3">
    <source>
        <dbReference type="SAM" id="MobiDB-lite"/>
    </source>
</evidence>
<dbReference type="PROSITE" id="PS50053">
    <property type="entry name" value="UBIQUITIN_2"/>
    <property type="match status" value="1"/>
</dbReference>
<dbReference type="Proteomes" id="UP001163046">
    <property type="component" value="Unassembled WGS sequence"/>
</dbReference>
<accession>A0A9W9ZTV9</accession>
<dbReference type="OrthoDB" id="5977093at2759"/>
<dbReference type="Pfam" id="PF11976">
    <property type="entry name" value="Rad60-SLD"/>
    <property type="match status" value="1"/>
</dbReference>
<dbReference type="PANTHER" id="PTHR47187:SF1">
    <property type="entry name" value="NFATC2-INTERACTING PROTEIN"/>
    <property type="match status" value="1"/>
</dbReference>
<name>A0A9W9ZTV9_9CNID</name>
<reference evidence="5" key="1">
    <citation type="submission" date="2023-01" db="EMBL/GenBank/DDBJ databases">
        <title>Genome assembly of the deep-sea coral Lophelia pertusa.</title>
        <authorList>
            <person name="Herrera S."/>
            <person name="Cordes E."/>
        </authorList>
    </citation>
    <scope>NUCLEOTIDE SEQUENCE</scope>
    <source>
        <strain evidence="5">USNM1676648</strain>
        <tissue evidence="5">Polyp</tissue>
    </source>
</reference>
<comment type="caution">
    <text evidence="5">The sequence shown here is derived from an EMBL/GenBank/DDBJ whole genome shotgun (WGS) entry which is preliminary data.</text>
</comment>
<feature type="compositionally biased region" description="Basic and acidic residues" evidence="3">
    <location>
        <begin position="66"/>
        <end position="82"/>
    </location>
</feature>
<keyword evidence="6" id="KW-1185">Reference proteome</keyword>
<evidence type="ECO:0000313" key="6">
    <source>
        <dbReference type="Proteomes" id="UP001163046"/>
    </source>
</evidence>
<dbReference type="CDD" id="cd01763">
    <property type="entry name" value="Ubl_SUMO_like"/>
    <property type="match status" value="1"/>
</dbReference>
<feature type="region of interest" description="Disordered" evidence="3">
    <location>
        <begin position="1"/>
        <end position="32"/>
    </location>
</feature>
<dbReference type="CDD" id="cd17078">
    <property type="entry name" value="Ubl_SLD1_NFATC2ip"/>
    <property type="match status" value="1"/>
</dbReference>